<accession>A0ABM9CV15</accession>
<keyword evidence="1" id="KW-1133">Transmembrane helix</keyword>
<evidence type="ECO:0000313" key="3">
    <source>
        <dbReference type="Proteomes" id="UP000838821"/>
    </source>
</evidence>
<comment type="caution">
    <text evidence="2">The sequence shown here is derived from an EMBL/GenBank/DDBJ whole genome shotgun (WGS) entry which is preliminary data.</text>
</comment>
<feature type="transmembrane region" description="Helical" evidence="1">
    <location>
        <begin position="73"/>
        <end position="95"/>
    </location>
</feature>
<reference evidence="2" key="1">
    <citation type="submission" date="2022-01" db="EMBL/GenBank/DDBJ databases">
        <authorList>
            <person name="Criscuolo A."/>
        </authorList>
    </citation>
    <scope>NUCLEOTIDE SEQUENCE</scope>
    <source>
        <strain evidence="2">CIP111891</strain>
    </source>
</reference>
<dbReference type="Pfam" id="PF10027">
    <property type="entry name" value="DUF2269"/>
    <property type="match status" value="1"/>
</dbReference>
<feature type="transmembrane region" description="Helical" evidence="1">
    <location>
        <begin position="131"/>
        <end position="148"/>
    </location>
</feature>
<dbReference type="EMBL" id="CAKMMW010000025">
    <property type="protein sequence ID" value="CAH1225289.1"/>
    <property type="molecule type" value="Genomic_DNA"/>
</dbReference>
<keyword evidence="3" id="KW-1185">Reference proteome</keyword>
<protein>
    <recommendedName>
        <fullName evidence="4">DUF2269 family protein</fullName>
    </recommendedName>
</protein>
<evidence type="ECO:0000256" key="1">
    <source>
        <dbReference type="SAM" id="Phobius"/>
    </source>
</evidence>
<dbReference type="RefSeq" id="WP_236291911.1">
    <property type="nucleotide sequence ID" value="NZ_CAKMMW010000025.1"/>
</dbReference>
<keyword evidence="1" id="KW-0812">Transmembrane</keyword>
<gene>
    <name evidence="2" type="ORF">PAECIP111891_05787</name>
</gene>
<sequence length="151" mass="16731">MKFLVLIHVLSAIIGVGPTFFAHVLLRKKQTLEELRMSLSVGSRLEIFPKIGGSLAVLTGLLLFWLGDYGSFMQIWLFGSLVAYVIIQIIAIGFATPNQKKLGGWVLDPSNQKATTLPGEQVLLWTKARNYFYAASTVGVILFIFMIIKPS</sequence>
<keyword evidence="1" id="KW-0472">Membrane</keyword>
<dbReference type="InterPro" id="IPR018729">
    <property type="entry name" value="DUF2269_transmembrane"/>
</dbReference>
<evidence type="ECO:0000313" key="2">
    <source>
        <dbReference type="EMBL" id="CAH1225289.1"/>
    </source>
</evidence>
<proteinExistence type="predicted"/>
<evidence type="ECO:0008006" key="4">
    <source>
        <dbReference type="Google" id="ProtNLM"/>
    </source>
</evidence>
<feature type="transmembrane region" description="Helical" evidence="1">
    <location>
        <begin position="47"/>
        <end position="67"/>
    </location>
</feature>
<organism evidence="2 3">
    <name type="scientific">Paenibacillus allorhizoplanae</name>
    <dbReference type="NCBI Taxonomy" id="2905648"/>
    <lineage>
        <taxon>Bacteria</taxon>
        <taxon>Bacillati</taxon>
        <taxon>Bacillota</taxon>
        <taxon>Bacilli</taxon>
        <taxon>Bacillales</taxon>
        <taxon>Paenibacillaceae</taxon>
        <taxon>Paenibacillus</taxon>
    </lineage>
</organism>
<dbReference type="Proteomes" id="UP000838821">
    <property type="component" value="Unassembled WGS sequence"/>
</dbReference>
<feature type="transmembrane region" description="Helical" evidence="1">
    <location>
        <begin position="6"/>
        <end position="26"/>
    </location>
</feature>
<name>A0ABM9CV15_9BACL</name>